<evidence type="ECO:0000256" key="1">
    <source>
        <dbReference type="SAM" id="MobiDB-lite"/>
    </source>
</evidence>
<organism evidence="4 5">
    <name type="scientific">Paenibacillus allorhizoplanae</name>
    <dbReference type="NCBI Taxonomy" id="2905648"/>
    <lineage>
        <taxon>Bacteria</taxon>
        <taxon>Bacillati</taxon>
        <taxon>Bacillota</taxon>
        <taxon>Bacilli</taxon>
        <taxon>Bacillales</taxon>
        <taxon>Paenibacillaceae</taxon>
        <taxon>Paenibacillus</taxon>
    </lineage>
</organism>
<evidence type="ECO:0000256" key="2">
    <source>
        <dbReference type="SAM" id="SignalP"/>
    </source>
</evidence>
<dbReference type="InterPro" id="IPR012854">
    <property type="entry name" value="Cu_amine_oxidase-like_N"/>
</dbReference>
<name>A0ABM9CC58_9BACL</name>
<gene>
    <name evidence="4" type="ORF">PAECIP111891_03189</name>
</gene>
<proteinExistence type="predicted"/>
<evidence type="ECO:0000259" key="3">
    <source>
        <dbReference type="Pfam" id="PF07833"/>
    </source>
</evidence>
<dbReference type="InterPro" id="IPR036582">
    <property type="entry name" value="Mao_N_sf"/>
</dbReference>
<dbReference type="Gene3D" id="3.30.457.10">
    <property type="entry name" value="Copper amine oxidase-like, N-terminal domain"/>
    <property type="match status" value="1"/>
</dbReference>
<accession>A0ABM9CC58</accession>
<dbReference type="RefSeq" id="WP_236288584.1">
    <property type="nucleotide sequence ID" value="NZ_CAKMMW010000008.1"/>
</dbReference>
<keyword evidence="5" id="KW-1185">Reference proteome</keyword>
<dbReference type="EMBL" id="CAKMMW010000008">
    <property type="protein sequence ID" value="CAH1208282.1"/>
    <property type="molecule type" value="Genomic_DNA"/>
</dbReference>
<feature type="region of interest" description="Disordered" evidence="1">
    <location>
        <begin position="196"/>
        <end position="215"/>
    </location>
</feature>
<feature type="domain" description="Copper amine oxidase-like N-terminal" evidence="3">
    <location>
        <begin position="38"/>
        <end position="84"/>
    </location>
</feature>
<protein>
    <recommendedName>
        <fullName evidence="3">Copper amine oxidase-like N-terminal domain-containing protein</fullName>
    </recommendedName>
</protein>
<evidence type="ECO:0000313" key="5">
    <source>
        <dbReference type="Proteomes" id="UP000838821"/>
    </source>
</evidence>
<feature type="signal peptide" evidence="2">
    <location>
        <begin position="1"/>
        <end position="21"/>
    </location>
</feature>
<dbReference type="SUPFAM" id="SSF55383">
    <property type="entry name" value="Copper amine oxidase, domain N"/>
    <property type="match status" value="1"/>
</dbReference>
<dbReference type="Proteomes" id="UP000838821">
    <property type="component" value="Unassembled WGS sequence"/>
</dbReference>
<reference evidence="4" key="1">
    <citation type="submission" date="2022-01" db="EMBL/GenBank/DDBJ databases">
        <authorList>
            <person name="Criscuolo A."/>
        </authorList>
    </citation>
    <scope>NUCLEOTIDE SEQUENCE</scope>
    <source>
        <strain evidence="4">CIP111891</strain>
    </source>
</reference>
<comment type="caution">
    <text evidence="4">The sequence shown here is derived from an EMBL/GenBank/DDBJ whole genome shotgun (WGS) entry which is preliminary data.</text>
</comment>
<evidence type="ECO:0000313" key="4">
    <source>
        <dbReference type="EMBL" id="CAH1208282.1"/>
    </source>
</evidence>
<feature type="chain" id="PRO_5046102783" description="Copper amine oxidase-like N-terminal domain-containing protein" evidence="2">
    <location>
        <begin position="22"/>
        <end position="293"/>
    </location>
</feature>
<keyword evidence="2" id="KW-0732">Signal</keyword>
<sequence>MKKKIVVLSVALMLVATVVSASSLNGEYKGNPIVKVRVNGNVVNPEVPAQIIDGSTLLPLRVISESLGANVTWNQDTYSVDIKSSVSPLTSPGVDAVGLAKEFKSSGIDYVTVSTNGGDFIMLSFIAGKALSDILNDANTFANILQRTAGTSATYLEINGTDGQKFNVLVAAVKDFLAGKINQETLNTYYRLNGQSSDNQTSNTPSNPINTAPINTSPITTSTVIESKIDGNFEGWEGDTIFKLQNGQIWQQDSYAYKYSYKYSPKVLIYKSGSRYKMKVDGIDTEIYVKQLK</sequence>
<dbReference type="Pfam" id="PF07833">
    <property type="entry name" value="Cu_amine_oxidN1"/>
    <property type="match status" value="1"/>
</dbReference>